<keyword evidence="2" id="KW-1185">Reference proteome</keyword>
<accession>U4L423</accession>
<proteinExistence type="predicted"/>
<name>U4L423_PYROM</name>
<dbReference type="Proteomes" id="UP000018144">
    <property type="component" value="Unassembled WGS sequence"/>
</dbReference>
<reference evidence="1 2" key="1">
    <citation type="journal article" date="2013" name="PLoS Genet.">
        <title>The genome and development-dependent transcriptomes of Pyronema confluens: a window into fungal evolution.</title>
        <authorList>
            <person name="Traeger S."/>
            <person name="Altegoer F."/>
            <person name="Freitag M."/>
            <person name="Gabaldon T."/>
            <person name="Kempken F."/>
            <person name="Kumar A."/>
            <person name="Marcet-Houben M."/>
            <person name="Poggeler S."/>
            <person name="Stajich J.E."/>
            <person name="Nowrousian M."/>
        </authorList>
    </citation>
    <scope>NUCLEOTIDE SEQUENCE [LARGE SCALE GENOMIC DNA]</scope>
    <source>
        <strain evidence="2">CBS 100304</strain>
        <tissue evidence="1">Vegetative mycelium</tissue>
    </source>
</reference>
<organism evidence="1 2">
    <name type="scientific">Pyronema omphalodes (strain CBS 100304)</name>
    <name type="common">Pyronema confluens</name>
    <dbReference type="NCBI Taxonomy" id="1076935"/>
    <lineage>
        <taxon>Eukaryota</taxon>
        <taxon>Fungi</taxon>
        <taxon>Dikarya</taxon>
        <taxon>Ascomycota</taxon>
        <taxon>Pezizomycotina</taxon>
        <taxon>Pezizomycetes</taxon>
        <taxon>Pezizales</taxon>
        <taxon>Pyronemataceae</taxon>
        <taxon>Pyronema</taxon>
    </lineage>
</organism>
<gene>
    <name evidence="1" type="ORF">PCON_10530</name>
</gene>
<evidence type="ECO:0000313" key="1">
    <source>
        <dbReference type="EMBL" id="CCX10936.1"/>
    </source>
</evidence>
<dbReference type="EMBL" id="HF935578">
    <property type="protein sequence ID" value="CCX10936.1"/>
    <property type="molecule type" value="Genomic_DNA"/>
</dbReference>
<dbReference type="AlphaFoldDB" id="U4L423"/>
<sequence length="45" mass="5047">MTVDTASLLTRDAHQPLNVFAAGIPVPGFDLRFQYKRSKICILNK</sequence>
<protein>
    <submittedName>
        <fullName evidence="1">Uncharacterized protein</fullName>
    </submittedName>
</protein>
<evidence type="ECO:0000313" key="2">
    <source>
        <dbReference type="Proteomes" id="UP000018144"/>
    </source>
</evidence>